<dbReference type="NCBIfam" id="TIGR02595">
    <property type="entry name" value="PEP_CTERM"/>
    <property type="match status" value="1"/>
</dbReference>
<name>A0ABT7BT45_9CYAN</name>
<gene>
    <name evidence="3" type="ORF">PJF56_21670</name>
</gene>
<dbReference type="Proteomes" id="UP001231370">
    <property type="component" value="Unassembled WGS sequence"/>
</dbReference>
<dbReference type="InterPro" id="IPR036465">
    <property type="entry name" value="vWFA_dom_sf"/>
</dbReference>
<keyword evidence="4" id="KW-1185">Reference proteome</keyword>
<dbReference type="SUPFAM" id="SSF53300">
    <property type="entry name" value="vWA-like"/>
    <property type="match status" value="1"/>
</dbReference>
<evidence type="ECO:0000313" key="4">
    <source>
        <dbReference type="Proteomes" id="UP001231370"/>
    </source>
</evidence>
<sequence length="345" mass="36579">MKLFSHHLSLLYVNALGSIVGALALIMAIAPSAFAAKFADFVFVVDESGSMGGEHSWIGQTIGDLEAALQAKGVGTKSQQNRYGLVGFGNRWSSSRLGHSIPVGGGLFGSATEFANATGSLVTNGTFEDGYSAIHYALNNYSFRQGAAVNFVLVTDEDRDNGNSALNFDNTLNALDDKNALLNVVVNHRMTGNNGQQAIGSDRDGNTFFADGQGGFSTVENGLKTPELPNPPLPPKSPLKPYPPRPPYPRPPYRGWGSHHYSDNTKRDYVDLAWATGNSLIGGAAWDLNLLRSGGTTAQSFSAAFVDIKATEALKQTQIPEPSATLGLLGLAAFGAAQSLRRKSV</sequence>
<dbReference type="Gene3D" id="3.40.50.410">
    <property type="entry name" value="von Willebrand factor, type A domain"/>
    <property type="match status" value="1"/>
</dbReference>
<organism evidence="3 4">
    <name type="scientific">Roseofilum halophilum BLCC-M91</name>
    <dbReference type="NCBI Taxonomy" id="3022259"/>
    <lineage>
        <taxon>Bacteria</taxon>
        <taxon>Bacillati</taxon>
        <taxon>Cyanobacteriota</taxon>
        <taxon>Cyanophyceae</taxon>
        <taxon>Desertifilales</taxon>
        <taxon>Desertifilaceae</taxon>
        <taxon>Roseofilum</taxon>
        <taxon>Roseofilum halophilum</taxon>
    </lineage>
</organism>
<evidence type="ECO:0000259" key="2">
    <source>
        <dbReference type="Pfam" id="PF07589"/>
    </source>
</evidence>
<dbReference type="Pfam" id="PF07589">
    <property type="entry name" value="PEP-CTERM"/>
    <property type="match status" value="1"/>
</dbReference>
<evidence type="ECO:0000313" key="3">
    <source>
        <dbReference type="EMBL" id="MDJ1181478.1"/>
    </source>
</evidence>
<comment type="caution">
    <text evidence="3">The sequence shown here is derived from an EMBL/GenBank/DDBJ whole genome shotgun (WGS) entry which is preliminary data.</text>
</comment>
<dbReference type="RefSeq" id="WP_283764774.1">
    <property type="nucleotide sequence ID" value="NZ_JAQPOK010000166.1"/>
</dbReference>
<protein>
    <submittedName>
        <fullName evidence="3">PEP-CTERM sorting domain-containing protein</fullName>
    </submittedName>
</protein>
<evidence type="ECO:0000256" key="1">
    <source>
        <dbReference type="SAM" id="MobiDB-lite"/>
    </source>
</evidence>
<dbReference type="InterPro" id="IPR013424">
    <property type="entry name" value="Ice-binding_C"/>
</dbReference>
<feature type="compositionally biased region" description="Pro residues" evidence="1">
    <location>
        <begin position="228"/>
        <end position="246"/>
    </location>
</feature>
<dbReference type="EMBL" id="JAQPOK010000166">
    <property type="protein sequence ID" value="MDJ1181478.1"/>
    <property type="molecule type" value="Genomic_DNA"/>
</dbReference>
<feature type="domain" description="Ice-binding protein C-terminal" evidence="2">
    <location>
        <begin position="318"/>
        <end position="342"/>
    </location>
</feature>
<feature type="region of interest" description="Disordered" evidence="1">
    <location>
        <begin position="219"/>
        <end position="246"/>
    </location>
</feature>
<proteinExistence type="predicted"/>
<reference evidence="3 4" key="1">
    <citation type="submission" date="2023-01" db="EMBL/GenBank/DDBJ databases">
        <title>Novel diversity within Roseofilum (Cyanobacteria; Desertifilaceae) from marine benthic mats with descriptions of four novel species.</title>
        <authorList>
            <person name="Wang Y."/>
            <person name="Berthold D.E."/>
            <person name="Hu J."/>
            <person name="Lefler F.W."/>
            <person name="Laughinghouse H.D. IV."/>
        </authorList>
    </citation>
    <scope>NUCLEOTIDE SEQUENCE [LARGE SCALE GENOMIC DNA]</scope>
    <source>
        <strain evidence="3 4">BLCC-M91</strain>
    </source>
</reference>
<accession>A0ABT7BT45</accession>